<evidence type="ECO:0000313" key="2">
    <source>
        <dbReference type="Proteomes" id="UP001319180"/>
    </source>
</evidence>
<dbReference type="RefSeq" id="WP_254090778.1">
    <property type="nucleotide sequence ID" value="NZ_JAHESC010000017.1"/>
</dbReference>
<keyword evidence="2" id="KW-1185">Reference proteome</keyword>
<dbReference type="Proteomes" id="UP001319180">
    <property type="component" value="Unassembled WGS sequence"/>
</dbReference>
<organism evidence="1 2">
    <name type="scientific">Dawidia soli</name>
    <dbReference type="NCBI Taxonomy" id="2782352"/>
    <lineage>
        <taxon>Bacteria</taxon>
        <taxon>Pseudomonadati</taxon>
        <taxon>Bacteroidota</taxon>
        <taxon>Cytophagia</taxon>
        <taxon>Cytophagales</taxon>
        <taxon>Chryseotaleaceae</taxon>
        <taxon>Dawidia</taxon>
    </lineage>
</organism>
<accession>A0AAP2GJ28</accession>
<proteinExistence type="predicted"/>
<gene>
    <name evidence="1" type="ORF">KK078_13335</name>
</gene>
<reference evidence="1 2" key="1">
    <citation type="submission" date="2021-05" db="EMBL/GenBank/DDBJ databases">
        <title>A Polyphasic approach of four new species of the genus Ohtaekwangia: Ohtaekwangia histidinii sp. nov., Ohtaekwangia cretensis sp. nov., Ohtaekwangia indiensis sp. nov., Ohtaekwangia reichenbachii sp. nov. from diverse environment.</title>
        <authorList>
            <person name="Octaviana S."/>
        </authorList>
    </citation>
    <scope>NUCLEOTIDE SEQUENCE [LARGE SCALE GENOMIC DNA]</scope>
    <source>
        <strain evidence="1 2">PWU37</strain>
    </source>
</reference>
<name>A0AAP2GJ28_9BACT</name>
<comment type="caution">
    <text evidence="1">The sequence shown here is derived from an EMBL/GenBank/DDBJ whole genome shotgun (WGS) entry which is preliminary data.</text>
</comment>
<evidence type="ECO:0000313" key="1">
    <source>
        <dbReference type="EMBL" id="MBT1687548.1"/>
    </source>
</evidence>
<dbReference type="EMBL" id="JAHESC010000017">
    <property type="protein sequence ID" value="MBT1687548.1"/>
    <property type="molecule type" value="Genomic_DNA"/>
</dbReference>
<sequence>MILGFLFKKMPLRKQVSYLQKKGIMLGTRLKGGRTIYIYMLRNLFVEVYFKDDNTNETPEKLNILRGLHTLNEYLEKEFKTTF</sequence>
<dbReference type="AlphaFoldDB" id="A0AAP2GJ28"/>
<protein>
    <submittedName>
        <fullName evidence="1">Uncharacterized protein</fullName>
    </submittedName>
</protein>